<dbReference type="AlphaFoldDB" id="A0A699RDM6"/>
<accession>A0A699RDM6</accession>
<evidence type="ECO:0000313" key="3">
    <source>
        <dbReference type="EMBL" id="GFC84035.1"/>
    </source>
</evidence>
<feature type="compositionally biased region" description="Basic residues" evidence="2">
    <location>
        <begin position="191"/>
        <end position="204"/>
    </location>
</feature>
<dbReference type="EMBL" id="BKCJ011092556">
    <property type="protein sequence ID" value="GFC84035.1"/>
    <property type="molecule type" value="Genomic_DNA"/>
</dbReference>
<organism evidence="3">
    <name type="scientific">Tanacetum cinerariifolium</name>
    <name type="common">Dalmatian daisy</name>
    <name type="synonym">Chrysanthemum cinerariifolium</name>
    <dbReference type="NCBI Taxonomy" id="118510"/>
    <lineage>
        <taxon>Eukaryota</taxon>
        <taxon>Viridiplantae</taxon>
        <taxon>Streptophyta</taxon>
        <taxon>Embryophyta</taxon>
        <taxon>Tracheophyta</taxon>
        <taxon>Spermatophyta</taxon>
        <taxon>Magnoliopsida</taxon>
        <taxon>eudicotyledons</taxon>
        <taxon>Gunneridae</taxon>
        <taxon>Pentapetalae</taxon>
        <taxon>asterids</taxon>
        <taxon>campanulids</taxon>
        <taxon>Asterales</taxon>
        <taxon>Asteraceae</taxon>
        <taxon>Asteroideae</taxon>
        <taxon>Anthemideae</taxon>
        <taxon>Anthemidinae</taxon>
        <taxon>Tanacetum</taxon>
    </lineage>
</organism>
<evidence type="ECO:0008006" key="4">
    <source>
        <dbReference type="Google" id="ProtNLM"/>
    </source>
</evidence>
<name>A0A699RDM6_TANCI</name>
<feature type="region of interest" description="Disordered" evidence="2">
    <location>
        <begin position="136"/>
        <end position="204"/>
    </location>
</feature>
<keyword evidence="1" id="KW-0175">Coiled coil</keyword>
<comment type="caution">
    <text evidence="3">The sequence shown here is derived from an EMBL/GenBank/DDBJ whole genome shotgun (WGS) entry which is preliminary data.</text>
</comment>
<proteinExistence type="predicted"/>
<feature type="compositionally biased region" description="Basic residues" evidence="2">
    <location>
        <begin position="157"/>
        <end position="166"/>
    </location>
</feature>
<feature type="coiled-coil region" evidence="1">
    <location>
        <begin position="78"/>
        <end position="126"/>
    </location>
</feature>
<sequence length="204" mass="22565">LLKLIRPELRLALRAALHQAVQLQTAIEAPHLPWTKDGQLHSLTIRVKPVTKEGDTAKGFLLVIFELHEQAPPAEKVVLATEAVNEELRSAAEELETSKEELQAINEELRTVNQELKVKIEEMSVAGNNLQNLINSAGRLRPPHLGHHPPAEVRPAAGRRRNRARQARAPGAGGSYHRPAHAPDAGAALPHPRRPHRRRGRDPV</sequence>
<feature type="non-terminal residue" evidence="3">
    <location>
        <position position="1"/>
    </location>
</feature>
<protein>
    <recommendedName>
        <fullName evidence="4">PAC domain-containing protein</fullName>
    </recommendedName>
</protein>
<reference evidence="3" key="1">
    <citation type="journal article" date="2019" name="Sci. Rep.">
        <title>Draft genome of Tanacetum cinerariifolium, the natural source of mosquito coil.</title>
        <authorList>
            <person name="Yamashiro T."/>
            <person name="Shiraishi A."/>
            <person name="Satake H."/>
            <person name="Nakayama K."/>
        </authorList>
    </citation>
    <scope>NUCLEOTIDE SEQUENCE</scope>
</reference>
<gene>
    <name evidence="3" type="ORF">Tci_856005</name>
</gene>
<evidence type="ECO:0000256" key="1">
    <source>
        <dbReference type="SAM" id="Coils"/>
    </source>
</evidence>
<evidence type="ECO:0000256" key="2">
    <source>
        <dbReference type="SAM" id="MobiDB-lite"/>
    </source>
</evidence>